<feature type="transmembrane region" description="Helical" evidence="10">
    <location>
        <begin position="108"/>
        <end position="130"/>
    </location>
</feature>
<evidence type="ECO:0000256" key="5">
    <source>
        <dbReference type="ARBA" id="ARBA00022824"/>
    </source>
</evidence>
<keyword evidence="6 10" id="KW-1133">Transmembrane helix</keyword>
<sequence length="220" mass="25102">MKYRCVECGHKLERLYIQYSPGNIRLAKCPNCMSTADEYIECELMILMIDLILHKPKAYRHLLFNLLHHKILEINPLLLISSLIFFVLDACKLWILNGNSQEWSILSLGISIFGHAIVGNLVFLCSFFVFSKSLEFVEGLSSYKEILLAILASCYLKVYMLAMLVWDFPSSAVYITDLFVMSSNLVALMVITKSSFTRCVGVCIGAHALKFFVHWVLQDL</sequence>
<dbReference type="InterPro" id="IPR007290">
    <property type="entry name" value="Arv1"/>
</dbReference>
<dbReference type="GO" id="GO:0032366">
    <property type="term" value="P:intracellular sterol transport"/>
    <property type="evidence" value="ECO:0007669"/>
    <property type="project" value="UniProtKB-UniRule"/>
</dbReference>
<evidence type="ECO:0000256" key="9">
    <source>
        <dbReference type="ARBA" id="ARBA00023136"/>
    </source>
</evidence>
<dbReference type="Proteomes" id="UP001443914">
    <property type="component" value="Unassembled WGS sequence"/>
</dbReference>
<dbReference type="GO" id="GO:0032541">
    <property type="term" value="C:cortical endoplasmic reticulum"/>
    <property type="evidence" value="ECO:0007669"/>
    <property type="project" value="TreeGrafter"/>
</dbReference>
<evidence type="ECO:0000313" key="12">
    <source>
        <dbReference type="Proteomes" id="UP001443914"/>
    </source>
</evidence>
<proteinExistence type="inferred from homology"/>
<organism evidence="11 12">
    <name type="scientific">Saponaria officinalis</name>
    <name type="common">Common soapwort</name>
    <name type="synonym">Lychnis saponaria</name>
    <dbReference type="NCBI Taxonomy" id="3572"/>
    <lineage>
        <taxon>Eukaryota</taxon>
        <taxon>Viridiplantae</taxon>
        <taxon>Streptophyta</taxon>
        <taxon>Embryophyta</taxon>
        <taxon>Tracheophyta</taxon>
        <taxon>Spermatophyta</taxon>
        <taxon>Magnoliopsida</taxon>
        <taxon>eudicotyledons</taxon>
        <taxon>Gunneridae</taxon>
        <taxon>Pentapetalae</taxon>
        <taxon>Caryophyllales</taxon>
        <taxon>Caryophyllaceae</taxon>
        <taxon>Caryophylleae</taxon>
        <taxon>Saponaria</taxon>
    </lineage>
</organism>
<accession>A0AAW1GUJ7</accession>
<evidence type="ECO:0000256" key="3">
    <source>
        <dbReference type="ARBA" id="ARBA00022448"/>
    </source>
</evidence>
<dbReference type="Pfam" id="PF04161">
    <property type="entry name" value="Arv1"/>
    <property type="match status" value="1"/>
</dbReference>
<comment type="caution">
    <text evidence="11">The sequence shown here is derived from an EMBL/GenBank/DDBJ whole genome shotgun (WGS) entry which is preliminary data.</text>
</comment>
<dbReference type="GO" id="GO:0097036">
    <property type="term" value="P:regulation of plasma membrane sterol distribution"/>
    <property type="evidence" value="ECO:0007669"/>
    <property type="project" value="UniProtKB-UniRule"/>
</dbReference>
<keyword evidence="7 10" id="KW-0445">Lipid transport</keyword>
<evidence type="ECO:0000256" key="7">
    <source>
        <dbReference type="ARBA" id="ARBA00023055"/>
    </source>
</evidence>
<reference evidence="11" key="1">
    <citation type="submission" date="2024-03" db="EMBL/GenBank/DDBJ databases">
        <title>WGS assembly of Saponaria officinalis var. Norfolk2.</title>
        <authorList>
            <person name="Jenkins J."/>
            <person name="Shu S."/>
            <person name="Grimwood J."/>
            <person name="Barry K."/>
            <person name="Goodstein D."/>
            <person name="Schmutz J."/>
            <person name="Leebens-Mack J."/>
            <person name="Osbourn A."/>
        </authorList>
    </citation>
    <scope>NUCLEOTIDE SEQUENCE [LARGE SCALE GENOMIC DNA]</scope>
    <source>
        <strain evidence="11">JIC</strain>
    </source>
</reference>
<dbReference type="PANTHER" id="PTHR14467">
    <property type="entry name" value="ARV1"/>
    <property type="match status" value="1"/>
</dbReference>
<feature type="transmembrane region" description="Helical" evidence="10">
    <location>
        <begin position="77"/>
        <end position="96"/>
    </location>
</feature>
<dbReference type="PANTHER" id="PTHR14467:SF0">
    <property type="entry name" value="PROTEIN ARV1"/>
    <property type="match status" value="1"/>
</dbReference>
<evidence type="ECO:0000256" key="4">
    <source>
        <dbReference type="ARBA" id="ARBA00022692"/>
    </source>
</evidence>
<dbReference type="GO" id="GO:0005794">
    <property type="term" value="C:Golgi apparatus"/>
    <property type="evidence" value="ECO:0007669"/>
    <property type="project" value="TreeGrafter"/>
</dbReference>
<keyword evidence="10" id="KW-0746">Sphingolipid metabolism</keyword>
<keyword evidence="12" id="KW-1185">Reference proteome</keyword>
<evidence type="ECO:0000256" key="10">
    <source>
        <dbReference type="RuleBase" id="RU368065"/>
    </source>
</evidence>
<comment type="subcellular location">
    <subcellularLocation>
        <location evidence="1 10">Endoplasmic reticulum membrane</location>
        <topology evidence="1 10">Multi-pass membrane protein</topology>
    </subcellularLocation>
</comment>
<evidence type="ECO:0000256" key="8">
    <source>
        <dbReference type="ARBA" id="ARBA00023098"/>
    </source>
</evidence>
<keyword evidence="4 10" id="KW-0812">Transmembrane</keyword>
<comment type="function">
    <text evidence="10">Regulates also the sphingolipid metabolism.</text>
</comment>
<feature type="transmembrane region" description="Helical" evidence="10">
    <location>
        <begin position="146"/>
        <end position="166"/>
    </location>
</feature>
<evidence type="ECO:0000313" key="11">
    <source>
        <dbReference type="EMBL" id="KAK9667384.1"/>
    </source>
</evidence>
<evidence type="ECO:0000256" key="2">
    <source>
        <dbReference type="ARBA" id="ARBA00009187"/>
    </source>
</evidence>
<evidence type="ECO:0000256" key="1">
    <source>
        <dbReference type="ARBA" id="ARBA00004477"/>
    </source>
</evidence>
<dbReference type="EMBL" id="JBDFQZ010000014">
    <property type="protein sequence ID" value="KAK9667384.1"/>
    <property type="molecule type" value="Genomic_DNA"/>
</dbReference>
<protein>
    <recommendedName>
        <fullName evidence="10">Protein ARV</fullName>
    </recommendedName>
</protein>
<feature type="transmembrane region" description="Helical" evidence="10">
    <location>
        <begin position="172"/>
        <end position="192"/>
    </location>
</feature>
<name>A0AAW1GUJ7_SAPOF</name>
<keyword evidence="3 10" id="KW-0813">Transport</keyword>
<comment type="function">
    <text evidence="10">Mediator of sterol homeostasis involved in sterol uptake, trafficking and distribution into membranes.</text>
</comment>
<gene>
    <name evidence="11" type="ORF">RND81_14G252400</name>
</gene>
<keyword evidence="8 10" id="KW-0443">Lipid metabolism</keyword>
<keyword evidence="5 10" id="KW-0256">Endoplasmic reticulum</keyword>
<comment type="similarity">
    <text evidence="2 10">Belongs to the ARV1 family.</text>
</comment>
<dbReference type="GO" id="GO:0005789">
    <property type="term" value="C:endoplasmic reticulum membrane"/>
    <property type="evidence" value="ECO:0007669"/>
    <property type="project" value="UniProtKB-SubCell"/>
</dbReference>
<dbReference type="AlphaFoldDB" id="A0AAW1GUJ7"/>
<dbReference type="GO" id="GO:0016125">
    <property type="term" value="P:sterol metabolic process"/>
    <property type="evidence" value="ECO:0007669"/>
    <property type="project" value="UniProtKB-UniRule"/>
</dbReference>
<feature type="transmembrane region" description="Helical" evidence="10">
    <location>
        <begin position="199"/>
        <end position="217"/>
    </location>
</feature>
<dbReference type="GO" id="GO:0006665">
    <property type="term" value="P:sphingolipid metabolic process"/>
    <property type="evidence" value="ECO:0007669"/>
    <property type="project" value="UniProtKB-UniRule"/>
</dbReference>
<keyword evidence="9 10" id="KW-0472">Membrane</keyword>
<evidence type="ECO:0000256" key="6">
    <source>
        <dbReference type="ARBA" id="ARBA00022989"/>
    </source>
</evidence>